<dbReference type="SUPFAM" id="SSF54211">
    <property type="entry name" value="Ribosomal protein S5 domain 2-like"/>
    <property type="match status" value="1"/>
</dbReference>
<dbReference type="InterPro" id="IPR020568">
    <property type="entry name" value="Ribosomal_Su5_D2-typ_SF"/>
</dbReference>
<dbReference type="AlphaFoldDB" id="L9L1X2"/>
<dbReference type="Proteomes" id="UP000011518">
    <property type="component" value="Unassembled WGS sequence"/>
</dbReference>
<organism evidence="3 4">
    <name type="scientific">Tupaia chinensis</name>
    <name type="common">Chinese tree shrew</name>
    <name type="synonym">Tupaia belangeri chinensis</name>
    <dbReference type="NCBI Taxonomy" id="246437"/>
    <lineage>
        <taxon>Eukaryota</taxon>
        <taxon>Metazoa</taxon>
        <taxon>Chordata</taxon>
        <taxon>Craniata</taxon>
        <taxon>Vertebrata</taxon>
        <taxon>Euteleostomi</taxon>
        <taxon>Mammalia</taxon>
        <taxon>Eutheria</taxon>
        <taxon>Euarchontoglires</taxon>
        <taxon>Scandentia</taxon>
        <taxon>Tupaiidae</taxon>
        <taxon>Tupaia</taxon>
    </lineage>
</organism>
<dbReference type="EMBL" id="KB320542">
    <property type="protein sequence ID" value="ELW69195.1"/>
    <property type="molecule type" value="Genomic_DNA"/>
</dbReference>
<evidence type="ECO:0000313" key="4">
    <source>
        <dbReference type="Proteomes" id="UP000011518"/>
    </source>
</evidence>
<evidence type="ECO:0000313" key="3">
    <source>
        <dbReference type="EMBL" id="ELW69195.1"/>
    </source>
</evidence>
<dbReference type="PANTHER" id="PTHR21569:SF41">
    <property type="entry name" value="SMALL RIBOSOMAL SUBUNIT PROTEIN US9"/>
    <property type="match status" value="1"/>
</dbReference>
<accession>L9L1X2</accession>
<evidence type="ECO:0000256" key="2">
    <source>
        <dbReference type="ARBA" id="ARBA00023274"/>
    </source>
</evidence>
<dbReference type="Pfam" id="PF00380">
    <property type="entry name" value="Ribosomal_S9"/>
    <property type="match status" value="1"/>
</dbReference>
<sequence>MPPKDPLQFVQVFRCKKTATVMAHCKPGNGLIKVNRNKWMRLPRRRSKILSQYDWILLVVDPCHCESKKFGDPGARARYQKSYR</sequence>
<dbReference type="STRING" id="246437.L9L1X2"/>
<dbReference type="InterPro" id="IPR014721">
    <property type="entry name" value="Ribsml_uS5_D2-typ_fold_subgr"/>
</dbReference>
<dbReference type="GO" id="GO:0022627">
    <property type="term" value="C:cytosolic small ribosomal subunit"/>
    <property type="evidence" value="ECO:0007669"/>
    <property type="project" value="TreeGrafter"/>
</dbReference>
<reference evidence="4" key="2">
    <citation type="journal article" date="2013" name="Nat. Commun.">
        <title>Genome of the Chinese tree shrew.</title>
        <authorList>
            <person name="Fan Y."/>
            <person name="Huang Z.Y."/>
            <person name="Cao C.C."/>
            <person name="Chen C.S."/>
            <person name="Chen Y.X."/>
            <person name="Fan D.D."/>
            <person name="He J."/>
            <person name="Hou H.L."/>
            <person name="Hu L."/>
            <person name="Hu X.T."/>
            <person name="Jiang X.T."/>
            <person name="Lai R."/>
            <person name="Lang Y.S."/>
            <person name="Liang B."/>
            <person name="Liao S.G."/>
            <person name="Mu D."/>
            <person name="Ma Y.Y."/>
            <person name="Niu Y.Y."/>
            <person name="Sun X.Q."/>
            <person name="Xia J.Q."/>
            <person name="Xiao J."/>
            <person name="Xiong Z.Q."/>
            <person name="Xu L."/>
            <person name="Yang L."/>
            <person name="Zhang Y."/>
            <person name="Zhao W."/>
            <person name="Zhao X.D."/>
            <person name="Zheng Y.T."/>
            <person name="Zhou J.M."/>
            <person name="Zhu Y.B."/>
            <person name="Zhang G.J."/>
            <person name="Wang J."/>
            <person name="Yao Y.G."/>
        </authorList>
    </citation>
    <scope>NUCLEOTIDE SEQUENCE [LARGE SCALE GENOMIC DNA]</scope>
</reference>
<protein>
    <submittedName>
        <fullName evidence="3">40S ribosomal protein S16</fullName>
    </submittedName>
</protein>
<dbReference type="GO" id="GO:0006412">
    <property type="term" value="P:translation"/>
    <property type="evidence" value="ECO:0007669"/>
    <property type="project" value="InterPro"/>
</dbReference>
<dbReference type="GO" id="GO:0000462">
    <property type="term" value="P:maturation of SSU-rRNA from tricistronic rRNA transcript (SSU-rRNA, 5.8S rRNA, LSU-rRNA)"/>
    <property type="evidence" value="ECO:0007669"/>
    <property type="project" value="TreeGrafter"/>
</dbReference>
<keyword evidence="1 3" id="KW-0689">Ribosomal protein</keyword>
<dbReference type="GO" id="GO:0003735">
    <property type="term" value="F:structural constituent of ribosome"/>
    <property type="evidence" value="ECO:0007669"/>
    <property type="project" value="InterPro"/>
</dbReference>
<keyword evidence="2" id="KW-0687">Ribonucleoprotein</keyword>
<dbReference type="InParanoid" id="L9L1X2"/>
<gene>
    <name evidence="3" type="ORF">TREES_T100011652</name>
</gene>
<reference evidence="4" key="1">
    <citation type="submission" date="2012-07" db="EMBL/GenBank/DDBJ databases">
        <title>Genome of the Chinese tree shrew, a rising model animal genetically related to primates.</title>
        <authorList>
            <person name="Zhang G."/>
            <person name="Fan Y."/>
            <person name="Yao Y."/>
            <person name="Huang Z."/>
        </authorList>
    </citation>
    <scope>NUCLEOTIDE SEQUENCE [LARGE SCALE GENOMIC DNA]</scope>
</reference>
<name>L9L1X2_TUPCH</name>
<keyword evidence="4" id="KW-1185">Reference proteome</keyword>
<dbReference type="InterPro" id="IPR000754">
    <property type="entry name" value="Ribosomal_uS9"/>
</dbReference>
<proteinExistence type="predicted"/>
<dbReference type="Gene3D" id="3.30.230.10">
    <property type="match status" value="1"/>
</dbReference>
<dbReference type="PANTHER" id="PTHR21569">
    <property type="entry name" value="RIBOSOMAL PROTEIN S9"/>
    <property type="match status" value="1"/>
</dbReference>
<dbReference type="GO" id="GO:0003723">
    <property type="term" value="F:RNA binding"/>
    <property type="evidence" value="ECO:0007669"/>
    <property type="project" value="TreeGrafter"/>
</dbReference>
<evidence type="ECO:0000256" key="1">
    <source>
        <dbReference type="ARBA" id="ARBA00022980"/>
    </source>
</evidence>